<evidence type="ECO:0000256" key="8">
    <source>
        <dbReference type="ARBA" id="ARBA00022989"/>
    </source>
</evidence>
<dbReference type="PANTHER" id="PTHR13906">
    <property type="entry name" value="PORCUPINE"/>
    <property type="match status" value="1"/>
</dbReference>
<dbReference type="Ensembl" id="ENSCINT00000006019.3">
    <property type="protein sequence ID" value="ENSCINP00000006019.3"/>
    <property type="gene ID" value="ENSCING00000002951.3"/>
</dbReference>
<dbReference type="InParanoid" id="F6R8G4"/>
<dbReference type="OrthoDB" id="5974730at2759"/>
<evidence type="ECO:0000256" key="9">
    <source>
        <dbReference type="ARBA" id="ARBA00023098"/>
    </source>
</evidence>
<reference evidence="19" key="3">
    <citation type="submission" date="2025-08" db="UniProtKB">
        <authorList>
            <consortium name="Ensembl"/>
        </authorList>
    </citation>
    <scope>IDENTIFICATION</scope>
</reference>
<keyword evidence="8 18" id="KW-1133">Transmembrane helix</keyword>
<keyword evidence="12" id="KW-1208">Phospholipid metabolism</keyword>
<keyword evidence="9" id="KW-0443">Lipid metabolism</keyword>
<comment type="subcellular location">
    <subcellularLocation>
        <location evidence="1">Endoplasmic reticulum membrane</location>
        <topology evidence="1">Multi-pass membrane protein</topology>
    </subcellularLocation>
</comment>
<dbReference type="HOGENOM" id="CLU_011340_6_0_1"/>
<dbReference type="GeneTree" id="ENSGT01030000234564"/>
<dbReference type="GO" id="GO:0047184">
    <property type="term" value="F:1-acylglycerophosphocholine O-acyltransferase activity"/>
    <property type="evidence" value="ECO:0000318"/>
    <property type="project" value="GO_Central"/>
</dbReference>
<evidence type="ECO:0000313" key="19">
    <source>
        <dbReference type="Ensembl" id="ENSCINP00000006019.3"/>
    </source>
</evidence>
<dbReference type="GO" id="GO:0030258">
    <property type="term" value="P:lipid modification"/>
    <property type="evidence" value="ECO:0000318"/>
    <property type="project" value="GO_Central"/>
</dbReference>
<evidence type="ECO:0000256" key="14">
    <source>
        <dbReference type="ARBA" id="ARBA00025707"/>
    </source>
</evidence>
<dbReference type="STRING" id="7719.ENSCINP00000006019"/>
<evidence type="ECO:0000256" key="1">
    <source>
        <dbReference type="ARBA" id="ARBA00004477"/>
    </source>
</evidence>
<evidence type="ECO:0000256" key="18">
    <source>
        <dbReference type="SAM" id="Phobius"/>
    </source>
</evidence>
<dbReference type="GeneID" id="100186495"/>
<evidence type="ECO:0000256" key="5">
    <source>
        <dbReference type="ARBA" id="ARBA00022679"/>
    </source>
</evidence>
<feature type="transmembrane region" description="Helical" evidence="18">
    <location>
        <begin position="424"/>
        <end position="444"/>
    </location>
</feature>
<dbReference type="Pfam" id="PF03062">
    <property type="entry name" value="MBOAT"/>
    <property type="match status" value="1"/>
</dbReference>
<dbReference type="GO" id="GO:0016020">
    <property type="term" value="C:membrane"/>
    <property type="evidence" value="ECO:0000318"/>
    <property type="project" value="GO_Central"/>
</dbReference>
<dbReference type="Proteomes" id="UP000008144">
    <property type="component" value="Chromosome 1"/>
</dbReference>
<proteinExistence type="inferred from homology"/>
<dbReference type="EMBL" id="EAAA01000040">
    <property type="status" value="NOT_ANNOTATED_CDS"/>
    <property type="molecule type" value="Genomic_DNA"/>
</dbReference>
<dbReference type="PANTHER" id="PTHR13906:SF14">
    <property type="entry name" value="LYSOPHOSPHOLIPID ACYLTRANSFERASE 5"/>
    <property type="match status" value="1"/>
</dbReference>
<reference evidence="19" key="2">
    <citation type="journal article" date="2008" name="Genome Biol.">
        <title>Improved genome assembly and evidence-based global gene model set for the chordate Ciona intestinalis: new insight into intron and operon populations.</title>
        <authorList>
            <person name="Satou Y."/>
            <person name="Mineta K."/>
            <person name="Ogasawara M."/>
            <person name="Sasakura Y."/>
            <person name="Shoguchi E."/>
            <person name="Ueno K."/>
            <person name="Yamada L."/>
            <person name="Matsumoto J."/>
            <person name="Wasserscheid J."/>
            <person name="Dewar K."/>
            <person name="Wiley G.B."/>
            <person name="Macmil S.L."/>
            <person name="Roe B.A."/>
            <person name="Zeller R.W."/>
            <person name="Hastings K.E."/>
            <person name="Lemaire P."/>
            <person name="Lindquist E."/>
            <person name="Endo T."/>
            <person name="Hotta K."/>
            <person name="Inaba K."/>
        </authorList>
    </citation>
    <scope>NUCLEOTIDE SEQUENCE [LARGE SCALE GENOMIC DNA]</scope>
    <source>
        <strain evidence="19">wild type</strain>
    </source>
</reference>
<gene>
    <name evidence="19" type="primary">LOC100186495</name>
</gene>
<dbReference type="KEGG" id="cin:100186495"/>
<keyword evidence="6 18" id="KW-0812">Transmembrane</keyword>
<dbReference type="GO" id="GO:0005789">
    <property type="term" value="C:endoplasmic reticulum membrane"/>
    <property type="evidence" value="ECO:0007669"/>
    <property type="project" value="UniProtKB-SubCell"/>
</dbReference>
<keyword evidence="10 18" id="KW-0472">Membrane</keyword>
<dbReference type="OMA" id="NAWVSRY"/>
<organism evidence="19 20">
    <name type="scientific">Ciona intestinalis</name>
    <name type="common">Transparent sea squirt</name>
    <name type="synonym">Ascidia intestinalis</name>
    <dbReference type="NCBI Taxonomy" id="7719"/>
    <lineage>
        <taxon>Eukaryota</taxon>
        <taxon>Metazoa</taxon>
        <taxon>Chordata</taxon>
        <taxon>Tunicata</taxon>
        <taxon>Ascidiacea</taxon>
        <taxon>Phlebobranchia</taxon>
        <taxon>Cionidae</taxon>
        <taxon>Ciona</taxon>
    </lineage>
</organism>
<reference evidence="20" key="1">
    <citation type="journal article" date="2002" name="Science">
        <title>The draft genome of Ciona intestinalis: insights into chordate and vertebrate origins.</title>
        <authorList>
            <person name="Dehal P."/>
            <person name="Satou Y."/>
            <person name="Campbell R.K."/>
            <person name="Chapman J."/>
            <person name="Degnan B."/>
            <person name="De Tomaso A."/>
            <person name="Davidson B."/>
            <person name="Di Gregorio A."/>
            <person name="Gelpke M."/>
            <person name="Goodstein D.M."/>
            <person name="Harafuji N."/>
            <person name="Hastings K.E."/>
            <person name="Ho I."/>
            <person name="Hotta K."/>
            <person name="Huang W."/>
            <person name="Kawashima T."/>
            <person name="Lemaire P."/>
            <person name="Martinez D."/>
            <person name="Meinertzhagen I.A."/>
            <person name="Necula S."/>
            <person name="Nonaka M."/>
            <person name="Putnam N."/>
            <person name="Rash S."/>
            <person name="Saiga H."/>
            <person name="Satake M."/>
            <person name="Terry A."/>
            <person name="Yamada L."/>
            <person name="Wang H.G."/>
            <person name="Awazu S."/>
            <person name="Azumi K."/>
            <person name="Boore J."/>
            <person name="Branno M."/>
            <person name="Chin-Bow S."/>
            <person name="DeSantis R."/>
            <person name="Doyle S."/>
            <person name="Francino P."/>
            <person name="Keys D.N."/>
            <person name="Haga S."/>
            <person name="Hayashi H."/>
            <person name="Hino K."/>
            <person name="Imai K.S."/>
            <person name="Inaba K."/>
            <person name="Kano S."/>
            <person name="Kobayashi K."/>
            <person name="Kobayashi M."/>
            <person name="Lee B.I."/>
            <person name="Makabe K.W."/>
            <person name="Manohar C."/>
            <person name="Matassi G."/>
            <person name="Medina M."/>
            <person name="Mochizuki Y."/>
            <person name="Mount S."/>
            <person name="Morishita T."/>
            <person name="Miura S."/>
            <person name="Nakayama A."/>
            <person name="Nishizaka S."/>
            <person name="Nomoto H."/>
            <person name="Ohta F."/>
            <person name="Oishi K."/>
            <person name="Rigoutsos I."/>
            <person name="Sano M."/>
            <person name="Sasaki A."/>
            <person name="Sasakura Y."/>
            <person name="Shoguchi E."/>
            <person name="Shin-i T."/>
            <person name="Spagnuolo A."/>
            <person name="Stainier D."/>
            <person name="Suzuki M.M."/>
            <person name="Tassy O."/>
            <person name="Takatori N."/>
            <person name="Tokuoka M."/>
            <person name="Yagi K."/>
            <person name="Yoshizaki F."/>
            <person name="Wada S."/>
            <person name="Zhang C."/>
            <person name="Hyatt P.D."/>
            <person name="Larimer F."/>
            <person name="Detter C."/>
            <person name="Doggett N."/>
            <person name="Glavina T."/>
            <person name="Hawkins T."/>
            <person name="Richardson P."/>
            <person name="Lucas S."/>
            <person name="Kohara Y."/>
            <person name="Levine M."/>
            <person name="Satoh N."/>
            <person name="Rokhsar D.S."/>
        </authorList>
    </citation>
    <scope>NUCLEOTIDE SEQUENCE [LARGE SCALE GENOMIC DNA]</scope>
</reference>
<dbReference type="EC" id="2.3.1.n6" evidence="16"/>
<reference evidence="19" key="4">
    <citation type="submission" date="2025-09" db="UniProtKB">
        <authorList>
            <consortium name="Ensembl"/>
        </authorList>
    </citation>
    <scope>IDENTIFICATION</scope>
</reference>
<keyword evidence="20" id="KW-1185">Reference proteome</keyword>
<dbReference type="FunCoup" id="F6R8G4">
    <property type="interactions" value="97"/>
</dbReference>
<evidence type="ECO:0000256" key="7">
    <source>
        <dbReference type="ARBA" id="ARBA00022824"/>
    </source>
</evidence>
<keyword evidence="4" id="KW-0444">Lipid biosynthesis</keyword>
<dbReference type="AlphaFoldDB" id="F6R8G4"/>
<sequence>MSLVATISNTVGVSEPAVKLLITVYSGYPLALIHRLFPYKKHIWLQYVYFTISSLCMLYWNYGFDVYHSLLSLFVQWLIFKVFAATSVMVGLSFLFQMGYLVYGYSVYSTSGYDINWCMPQCILTLRMIGLAWDVYDGHQKHESLNKDQQERGIKDIPSLIEIFGFNYFYGGYIVGPQFPLQRLRSLLNGELTDTPGGKPNSLFPGFRRCASGTLMLACQASLASMFNPLYYTTIEFQTSPFLYKVGYVAITGHVTLFQYVAIWVANEGSCIISGLGYKTHDGGRVTWDAVGNVKLRGFVSATSFQDVINCFNINTNGWVLRYVFKRLRFIGIRLVSHLSTLYFLALWHGLHEGYFTCFTFELLVMTVEKPMLSMIKELSIIQYMKSHPILSWIPTICGWVYLHTLLGYAVIDFALLKWGIYSPVYASVYYYGHLSFLLLFVLLKIQNFFKNKEEHVKTS</sequence>
<dbReference type="GO" id="GO:0006656">
    <property type="term" value="P:phosphatidylcholine biosynthetic process"/>
    <property type="evidence" value="ECO:0000318"/>
    <property type="project" value="GO_Central"/>
</dbReference>
<evidence type="ECO:0000256" key="4">
    <source>
        <dbReference type="ARBA" id="ARBA00022516"/>
    </source>
</evidence>
<evidence type="ECO:0000256" key="11">
    <source>
        <dbReference type="ARBA" id="ARBA00023209"/>
    </source>
</evidence>
<accession>F6R8G4</accession>
<evidence type="ECO:0000256" key="17">
    <source>
        <dbReference type="ARBA" id="ARBA00039721"/>
    </source>
</evidence>
<evidence type="ECO:0000256" key="6">
    <source>
        <dbReference type="ARBA" id="ARBA00022692"/>
    </source>
</evidence>
<evidence type="ECO:0000256" key="16">
    <source>
        <dbReference type="ARBA" id="ARBA00038923"/>
    </source>
</evidence>
<feature type="transmembrane region" description="Helical" evidence="18">
    <location>
        <begin position="44"/>
        <end position="62"/>
    </location>
</feature>
<dbReference type="InterPro" id="IPR049941">
    <property type="entry name" value="LPLAT_7/PORCN-like"/>
</dbReference>
<comment type="similarity">
    <text evidence="3">Belongs to the membrane-bound acyltransferase family.</text>
</comment>
<dbReference type="EC" id="2.3.1.23" evidence="15"/>
<evidence type="ECO:0000256" key="10">
    <source>
        <dbReference type="ARBA" id="ARBA00023136"/>
    </source>
</evidence>
<feature type="transmembrane region" description="Helical" evidence="18">
    <location>
        <begin position="74"/>
        <end position="96"/>
    </location>
</feature>
<keyword evidence="5" id="KW-0808">Transferase</keyword>
<dbReference type="InterPro" id="IPR004299">
    <property type="entry name" value="MBOAT_fam"/>
</dbReference>
<name>F6R8G4_CIOIN</name>
<comment type="pathway">
    <text evidence="2">Lipid metabolism; phospholipid metabolism.</text>
</comment>
<accession>A0A1W2W6X8</accession>
<dbReference type="GO" id="GO:0071617">
    <property type="term" value="F:lysophospholipid acyltransferase activity"/>
    <property type="evidence" value="ECO:0000318"/>
    <property type="project" value="GO_Central"/>
</dbReference>
<evidence type="ECO:0000313" key="20">
    <source>
        <dbReference type="Proteomes" id="UP000008144"/>
    </source>
</evidence>
<keyword evidence="11" id="KW-0594">Phospholipid biosynthesis</keyword>
<protein>
    <recommendedName>
        <fullName evidence="17">Lysophospholipid acyltransferase 5</fullName>
        <ecNumber evidence="15">2.3.1.23</ecNumber>
        <ecNumber evidence="16">2.3.1.n6</ecNumber>
    </recommendedName>
</protein>
<dbReference type="GO" id="GO:0036152">
    <property type="term" value="P:phosphatidylethanolamine acyl-chain remodeling"/>
    <property type="evidence" value="ECO:0000318"/>
    <property type="project" value="GO_Central"/>
</dbReference>
<evidence type="ECO:0000256" key="12">
    <source>
        <dbReference type="ARBA" id="ARBA00023264"/>
    </source>
</evidence>
<dbReference type="RefSeq" id="XP_002125907.1">
    <property type="nucleotide sequence ID" value="XM_002125871.4"/>
</dbReference>
<keyword evidence="7" id="KW-0256">Endoplasmic reticulum</keyword>
<evidence type="ECO:0000256" key="15">
    <source>
        <dbReference type="ARBA" id="ARBA00026120"/>
    </source>
</evidence>
<feature type="transmembrane region" description="Helical" evidence="18">
    <location>
        <begin position="390"/>
        <end position="412"/>
    </location>
</feature>
<evidence type="ECO:0000256" key="3">
    <source>
        <dbReference type="ARBA" id="ARBA00010323"/>
    </source>
</evidence>
<evidence type="ECO:0000256" key="13">
    <source>
        <dbReference type="ARBA" id="ARBA00023315"/>
    </source>
</evidence>
<evidence type="ECO:0000256" key="2">
    <source>
        <dbReference type="ARBA" id="ARBA00005074"/>
    </source>
</evidence>
<keyword evidence="13" id="KW-0012">Acyltransferase</keyword>
<comment type="pathway">
    <text evidence="14">Phospholipid metabolism.</text>
</comment>